<dbReference type="GO" id="GO:0036064">
    <property type="term" value="C:ciliary basal body"/>
    <property type="evidence" value="ECO:0007669"/>
    <property type="project" value="TreeGrafter"/>
</dbReference>
<dbReference type="GO" id="GO:0097546">
    <property type="term" value="C:ciliary base"/>
    <property type="evidence" value="ECO:0007669"/>
    <property type="project" value="TreeGrafter"/>
</dbReference>
<dbReference type="Pfam" id="PF14931">
    <property type="entry name" value="IFT20"/>
    <property type="match status" value="1"/>
</dbReference>
<comment type="subcellular location">
    <subcellularLocation>
        <location evidence="1">Cell projection</location>
        <location evidence="1">Cilium</location>
    </subcellularLocation>
</comment>
<dbReference type="GO" id="GO:0097730">
    <property type="term" value="C:non-motile cilium"/>
    <property type="evidence" value="ECO:0007669"/>
    <property type="project" value="TreeGrafter"/>
</dbReference>
<evidence type="ECO:0008006" key="6">
    <source>
        <dbReference type="Google" id="ProtNLM"/>
    </source>
</evidence>
<dbReference type="Proteomes" id="UP001175271">
    <property type="component" value="Unassembled WGS sequence"/>
</dbReference>
<proteinExistence type="predicted"/>
<accession>A0AA39LH60</accession>
<keyword evidence="3" id="KW-0966">Cell projection</keyword>
<dbReference type="GO" id="GO:0005813">
    <property type="term" value="C:centrosome"/>
    <property type="evidence" value="ECO:0007669"/>
    <property type="project" value="TreeGrafter"/>
</dbReference>
<gene>
    <name evidence="4" type="ORF">QR680_001974</name>
</gene>
<organism evidence="4 5">
    <name type="scientific">Steinernema hermaphroditum</name>
    <dbReference type="NCBI Taxonomy" id="289476"/>
    <lineage>
        <taxon>Eukaryota</taxon>
        <taxon>Metazoa</taxon>
        <taxon>Ecdysozoa</taxon>
        <taxon>Nematoda</taxon>
        <taxon>Chromadorea</taxon>
        <taxon>Rhabditida</taxon>
        <taxon>Tylenchina</taxon>
        <taxon>Panagrolaimomorpha</taxon>
        <taxon>Strongyloidoidea</taxon>
        <taxon>Steinernematidae</taxon>
        <taxon>Steinernema</taxon>
    </lineage>
</organism>
<evidence type="ECO:0000313" key="4">
    <source>
        <dbReference type="EMBL" id="KAK0397083.1"/>
    </source>
</evidence>
<sequence length="132" mass="15234">MGDSFLTKTGLHIDDLNKIRLLEPELSDASEQLKVECRNFSEKISSFKEFIENVVETLEQLSNMVDEERLRAMASRSALSNLGSQKQSENQQLMILIHEKTIELQRLQVELQSLSAVERQQKEYLDRLSLPL</sequence>
<dbReference type="GO" id="GO:0030990">
    <property type="term" value="C:intraciliary transport particle"/>
    <property type="evidence" value="ECO:0007669"/>
    <property type="project" value="TreeGrafter"/>
</dbReference>
<evidence type="ECO:0000256" key="2">
    <source>
        <dbReference type="ARBA" id="ARBA00023054"/>
    </source>
</evidence>
<dbReference type="GO" id="GO:0005737">
    <property type="term" value="C:cytoplasm"/>
    <property type="evidence" value="ECO:0007669"/>
    <property type="project" value="TreeGrafter"/>
</dbReference>
<evidence type="ECO:0000256" key="1">
    <source>
        <dbReference type="ARBA" id="ARBA00004138"/>
    </source>
</evidence>
<name>A0AA39LH60_9BILA</name>
<keyword evidence="5" id="KW-1185">Reference proteome</keyword>
<dbReference type="PANTHER" id="PTHR31978">
    <property type="entry name" value="INTRAFLAGELLAR TRANSPORT PROTEIN 20 HOMOLOG"/>
    <property type="match status" value="1"/>
</dbReference>
<dbReference type="GO" id="GO:0060271">
    <property type="term" value="P:cilium assembly"/>
    <property type="evidence" value="ECO:0007669"/>
    <property type="project" value="TreeGrafter"/>
</dbReference>
<dbReference type="PANTHER" id="PTHR31978:SF1">
    <property type="entry name" value="INTRAFLAGELLAR TRANSPORT PROTEIN 20 HOMOLOG"/>
    <property type="match status" value="1"/>
</dbReference>
<dbReference type="EMBL" id="JAUCMV010000005">
    <property type="protein sequence ID" value="KAK0397083.1"/>
    <property type="molecule type" value="Genomic_DNA"/>
</dbReference>
<keyword evidence="2" id="KW-0175">Coiled coil</keyword>
<comment type="caution">
    <text evidence="4">The sequence shown here is derived from an EMBL/GenBank/DDBJ whole genome shotgun (WGS) entry which is preliminary data.</text>
</comment>
<evidence type="ECO:0000313" key="5">
    <source>
        <dbReference type="Proteomes" id="UP001175271"/>
    </source>
</evidence>
<dbReference type="InterPro" id="IPR028172">
    <property type="entry name" value="FT20"/>
</dbReference>
<reference evidence="4" key="1">
    <citation type="submission" date="2023-06" db="EMBL/GenBank/DDBJ databases">
        <title>Genomic analysis of the entomopathogenic nematode Steinernema hermaphroditum.</title>
        <authorList>
            <person name="Schwarz E.M."/>
            <person name="Heppert J.K."/>
            <person name="Baniya A."/>
            <person name="Schwartz H.T."/>
            <person name="Tan C.-H."/>
            <person name="Antoshechkin I."/>
            <person name="Sternberg P.W."/>
            <person name="Goodrich-Blair H."/>
            <person name="Dillman A.R."/>
        </authorList>
    </citation>
    <scope>NUCLEOTIDE SEQUENCE</scope>
    <source>
        <strain evidence="4">PS9179</strain>
        <tissue evidence="4">Whole animal</tissue>
    </source>
</reference>
<dbReference type="AlphaFoldDB" id="A0AA39LH60"/>
<dbReference type="GO" id="GO:0061512">
    <property type="term" value="P:protein localization to cilium"/>
    <property type="evidence" value="ECO:0007669"/>
    <property type="project" value="TreeGrafter"/>
</dbReference>
<protein>
    <recommendedName>
        <fullName evidence="6">Intraflagellar transport protein 20 homolog</fullName>
    </recommendedName>
</protein>
<evidence type="ECO:0000256" key="3">
    <source>
        <dbReference type="ARBA" id="ARBA00023273"/>
    </source>
</evidence>